<feature type="domain" description="C2H2-type" evidence="12">
    <location>
        <begin position="491"/>
        <end position="518"/>
    </location>
</feature>
<dbReference type="Gene3D" id="3.30.160.60">
    <property type="entry name" value="Classic Zinc Finger"/>
    <property type="match status" value="9"/>
</dbReference>
<feature type="domain" description="C2H2-type" evidence="12">
    <location>
        <begin position="258"/>
        <end position="280"/>
    </location>
</feature>
<feature type="domain" description="C2H2-type" evidence="12">
    <location>
        <begin position="379"/>
        <end position="406"/>
    </location>
</feature>
<keyword evidence="2" id="KW-1017">Isopeptide bond</keyword>
<feature type="domain" description="C2H2-type" evidence="12">
    <location>
        <begin position="435"/>
        <end position="462"/>
    </location>
</feature>
<dbReference type="InterPro" id="IPR036236">
    <property type="entry name" value="Znf_C2H2_sf"/>
</dbReference>
<dbReference type="GO" id="GO:0005634">
    <property type="term" value="C:nucleus"/>
    <property type="evidence" value="ECO:0007669"/>
    <property type="project" value="UniProtKB-SubCell"/>
</dbReference>
<dbReference type="Pfam" id="PF12874">
    <property type="entry name" value="zf-met"/>
    <property type="match status" value="2"/>
</dbReference>
<evidence type="ECO:0000256" key="6">
    <source>
        <dbReference type="ARBA" id="ARBA00022833"/>
    </source>
</evidence>
<evidence type="ECO:0000313" key="13">
    <source>
        <dbReference type="EMBL" id="CAD7086817.1"/>
    </source>
</evidence>
<dbReference type="InParanoid" id="A0A7R8UTN5"/>
<evidence type="ECO:0000256" key="3">
    <source>
        <dbReference type="ARBA" id="ARBA00022723"/>
    </source>
</evidence>
<keyword evidence="8" id="KW-0238">DNA-binding</keyword>
<dbReference type="GO" id="GO:0008270">
    <property type="term" value="F:zinc ion binding"/>
    <property type="evidence" value="ECO:0007669"/>
    <property type="project" value="UniProtKB-KW"/>
</dbReference>
<dbReference type="FunFam" id="3.30.160.60:FF:000690">
    <property type="entry name" value="Zinc finger protein 354C"/>
    <property type="match status" value="1"/>
</dbReference>
<keyword evidence="6" id="KW-0862">Zinc</keyword>
<dbReference type="FunFam" id="3.30.160.60:FF:000624">
    <property type="entry name" value="zinc finger protein 697"/>
    <property type="match status" value="1"/>
</dbReference>
<dbReference type="SMART" id="SM00355">
    <property type="entry name" value="ZnF_C2H2"/>
    <property type="match status" value="12"/>
</dbReference>
<dbReference type="GO" id="GO:0040029">
    <property type="term" value="P:epigenetic regulation of gene expression"/>
    <property type="evidence" value="ECO:0007669"/>
    <property type="project" value="UniProtKB-ARBA"/>
</dbReference>
<comment type="subcellular location">
    <subcellularLocation>
        <location evidence="1">Nucleus</location>
    </subcellularLocation>
</comment>
<dbReference type="PANTHER" id="PTHR24404">
    <property type="entry name" value="ZINC FINGER PROTEIN"/>
    <property type="match status" value="1"/>
</dbReference>
<evidence type="ECO:0000256" key="11">
    <source>
        <dbReference type="SAM" id="MobiDB-lite"/>
    </source>
</evidence>
<evidence type="ECO:0000259" key="12">
    <source>
        <dbReference type="PROSITE" id="PS50157"/>
    </source>
</evidence>
<feature type="domain" description="C2H2-type" evidence="12">
    <location>
        <begin position="174"/>
        <end position="204"/>
    </location>
</feature>
<keyword evidence="4" id="KW-0677">Repeat</keyword>
<dbReference type="InterPro" id="IPR013087">
    <property type="entry name" value="Znf_C2H2_type"/>
</dbReference>
<dbReference type="AlphaFoldDB" id="A0A7R8UTN5"/>
<dbReference type="Proteomes" id="UP000594454">
    <property type="component" value="Chromosome 4"/>
</dbReference>
<dbReference type="PROSITE" id="PS50157">
    <property type="entry name" value="ZINC_FINGER_C2H2_2"/>
    <property type="match status" value="10"/>
</dbReference>
<dbReference type="GO" id="GO:0000785">
    <property type="term" value="C:chromatin"/>
    <property type="evidence" value="ECO:0007669"/>
    <property type="project" value="UniProtKB-ARBA"/>
</dbReference>
<evidence type="ECO:0000256" key="10">
    <source>
        <dbReference type="PROSITE-ProRule" id="PRU00042"/>
    </source>
</evidence>
<reference evidence="13 14" key="1">
    <citation type="submission" date="2020-11" db="EMBL/GenBank/DDBJ databases">
        <authorList>
            <person name="Wallbank WR R."/>
            <person name="Pardo Diaz C."/>
            <person name="Kozak K."/>
            <person name="Martin S."/>
            <person name="Jiggins C."/>
            <person name="Moest M."/>
            <person name="Warren A I."/>
            <person name="Generalovic N T."/>
            <person name="Byers J.R.P. K."/>
            <person name="Montejo-Kovacevich G."/>
            <person name="Yen C E."/>
        </authorList>
    </citation>
    <scope>NUCLEOTIDE SEQUENCE [LARGE SCALE GENOMIC DNA]</scope>
</reference>
<evidence type="ECO:0000256" key="8">
    <source>
        <dbReference type="ARBA" id="ARBA00023125"/>
    </source>
</evidence>
<sequence length="549" mass="62652">MSLNSIEFVNPESFVIKSEPEEDIFDVNPVASNLVPDVYNVKCGEIFTSNNSNFTLICAFCGSCYSNIPEFGEHLRRHNKNDNDDFYETIWDSETKESGGSFDTNDVLGVSDSQLPQEEFECKDCKVSFGSKTLLKQHKCQTKYDQQILEGGEAGVEEVEHKHPMDNKPTISKLCCTFCHKSYSSEQTLRRHKCKRNKMSKQKPIVGITPHIADEPEDPSQQVGKGHSDLVSSPEGKDDPSELSNTSNPLAKKLNPDFYCEICDQQFSSQFSFRKHGMRHPVAPIALQKDPDYLKCSYCGLELANTSEWYDHENSHTEENKYQCPYCPKRFKRPYTRKLHMYSHTGARPFKCPHCGAAFSNATNMQTHVKGVHLRLMPHACTLCDKKFVRNVELKVHMRQHTGEKPYQCEECGKNFMLAVHLNEHRKRHANLRDAKCPSCPMAFNSKKMLARHMIKHSDLRPHKCATCGQTFSRKNALATHAKIHQDVKEYVCVICGKAFAQPAGLHSHRKSHMKSMDSYDKSVHEGTTLHTEKIVLEQPNFNIKNKEI</sequence>
<keyword evidence="3" id="KW-0479">Metal-binding</keyword>
<keyword evidence="14" id="KW-1185">Reference proteome</keyword>
<dbReference type="Pfam" id="PF00096">
    <property type="entry name" value="zf-C2H2"/>
    <property type="match status" value="5"/>
</dbReference>
<evidence type="ECO:0000256" key="4">
    <source>
        <dbReference type="ARBA" id="ARBA00022737"/>
    </source>
</evidence>
<dbReference type="OrthoDB" id="427030at2759"/>
<organism evidence="13 14">
    <name type="scientific">Hermetia illucens</name>
    <name type="common">Black soldier fly</name>
    <dbReference type="NCBI Taxonomy" id="343691"/>
    <lineage>
        <taxon>Eukaryota</taxon>
        <taxon>Metazoa</taxon>
        <taxon>Ecdysozoa</taxon>
        <taxon>Arthropoda</taxon>
        <taxon>Hexapoda</taxon>
        <taxon>Insecta</taxon>
        <taxon>Pterygota</taxon>
        <taxon>Neoptera</taxon>
        <taxon>Endopterygota</taxon>
        <taxon>Diptera</taxon>
        <taxon>Brachycera</taxon>
        <taxon>Stratiomyomorpha</taxon>
        <taxon>Stratiomyidae</taxon>
        <taxon>Hermetiinae</taxon>
        <taxon>Hermetia</taxon>
    </lineage>
</organism>
<feature type="region of interest" description="Disordered" evidence="11">
    <location>
        <begin position="194"/>
        <end position="248"/>
    </location>
</feature>
<evidence type="ECO:0000313" key="14">
    <source>
        <dbReference type="Proteomes" id="UP000594454"/>
    </source>
</evidence>
<keyword evidence="7" id="KW-0832">Ubl conjugation</keyword>
<gene>
    <name evidence="13" type="ORF">HERILL_LOCUS9560</name>
</gene>
<dbReference type="PANTHER" id="PTHR24404:SF114">
    <property type="entry name" value="KLUMPFUSS, ISOFORM B-RELATED"/>
    <property type="match status" value="1"/>
</dbReference>
<accession>A0A7R8UTN5</accession>
<evidence type="ECO:0000256" key="5">
    <source>
        <dbReference type="ARBA" id="ARBA00022771"/>
    </source>
</evidence>
<keyword evidence="5 10" id="KW-0863">Zinc-finger</keyword>
<dbReference type="SUPFAM" id="SSF57667">
    <property type="entry name" value="beta-beta-alpha zinc fingers"/>
    <property type="match status" value="4"/>
</dbReference>
<name>A0A7R8UTN5_HERIL</name>
<evidence type="ECO:0000256" key="2">
    <source>
        <dbReference type="ARBA" id="ARBA00022499"/>
    </source>
</evidence>
<protein>
    <recommendedName>
        <fullName evidence="12">C2H2-type domain-containing protein</fullName>
    </recommendedName>
</protein>
<feature type="domain" description="C2H2-type" evidence="12">
    <location>
        <begin position="350"/>
        <end position="378"/>
    </location>
</feature>
<evidence type="ECO:0000256" key="1">
    <source>
        <dbReference type="ARBA" id="ARBA00004123"/>
    </source>
</evidence>
<dbReference type="EMBL" id="LR899012">
    <property type="protein sequence ID" value="CAD7086817.1"/>
    <property type="molecule type" value="Genomic_DNA"/>
</dbReference>
<dbReference type="InterPro" id="IPR050589">
    <property type="entry name" value="Ikaros_C2H2-ZF"/>
</dbReference>
<dbReference type="GO" id="GO:0000978">
    <property type="term" value="F:RNA polymerase II cis-regulatory region sequence-specific DNA binding"/>
    <property type="evidence" value="ECO:0007669"/>
    <property type="project" value="TreeGrafter"/>
</dbReference>
<feature type="domain" description="C2H2-type" evidence="12">
    <location>
        <begin position="407"/>
        <end position="434"/>
    </location>
</feature>
<dbReference type="Pfam" id="PF13894">
    <property type="entry name" value="zf-C2H2_4"/>
    <property type="match status" value="2"/>
</dbReference>
<dbReference type="GO" id="GO:0003700">
    <property type="term" value="F:DNA-binding transcription factor activity"/>
    <property type="evidence" value="ECO:0007669"/>
    <property type="project" value="TreeGrafter"/>
</dbReference>
<keyword evidence="9" id="KW-0539">Nucleus</keyword>
<evidence type="ECO:0000256" key="7">
    <source>
        <dbReference type="ARBA" id="ARBA00022843"/>
    </source>
</evidence>
<dbReference type="FunFam" id="3.30.160.60:FF:000072">
    <property type="entry name" value="zinc finger protein 143 isoform X1"/>
    <property type="match status" value="1"/>
</dbReference>
<dbReference type="GO" id="GO:0003682">
    <property type="term" value="F:chromatin binding"/>
    <property type="evidence" value="ECO:0007669"/>
    <property type="project" value="UniProtKB-ARBA"/>
</dbReference>
<dbReference type="PROSITE" id="PS00028">
    <property type="entry name" value="ZINC_FINGER_C2H2_1"/>
    <property type="match status" value="10"/>
</dbReference>
<proteinExistence type="predicted"/>
<feature type="domain" description="C2H2-type" evidence="12">
    <location>
        <begin position="322"/>
        <end position="349"/>
    </location>
</feature>
<evidence type="ECO:0000256" key="9">
    <source>
        <dbReference type="ARBA" id="ARBA00023242"/>
    </source>
</evidence>
<feature type="domain" description="C2H2-type" evidence="12">
    <location>
        <begin position="463"/>
        <end position="490"/>
    </location>
</feature>
<feature type="domain" description="C2H2-type" evidence="12">
    <location>
        <begin position="294"/>
        <end position="321"/>
    </location>
</feature>
<dbReference type="GO" id="GO:0006357">
    <property type="term" value="P:regulation of transcription by RNA polymerase II"/>
    <property type="evidence" value="ECO:0007669"/>
    <property type="project" value="TreeGrafter"/>
</dbReference>